<dbReference type="NCBIfam" id="TIGR00531">
    <property type="entry name" value="BCCP"/>
    <property type="match status" value="1"/>
</dbReference>
<dbReference type="Gene3D" id="2.40.50.100">
    <property type="match status" value="1"/>
</dbReference>
<dbReference type="PANTHER" id="PTHR43778">
    <property type="entry name" value="PYRUVATE CARBOXYLASE"/>
    <property type="match status" value="1"/>
</dbReference>
<sequence>MADRSQKKEDALHKLPLRITDTTLRDAHQSLWATRMRTSDIMEIIDTIDKAGYYSLEMWGGATFDVCMRFLRENPWERLREVKKRATKTPLQMLLRGQNAVGYRNYSDDVIDKFVALACKNGIDIFRIFDALNDTRNLEAAIKAVKKHGGHAQGTLAYTTSPVHTVEKYVEYAKEQVQLGVDSLCIKDMAGILSPIMAEKLVSALIKEVDVPIQLHAHATSGMATPTYVEGVRAGAGAIDCSISSMAGFTSQPPVETLASIFNETNYATNLDFDALADIAAFFSKLKHKRAHKSTAMDSIIDPGILVHQIPGGMISNFRSQLDMQGALDKLDDALKEVTAVRKDLGYPPLVTPTSQIVGTQAVMNVLSGERYSMVPNEVKEYVRGKYGRSPAPIDPEFIKKILGDEKPIDHRPADDIKPMLPTIANDLEAGLIKEDEDVLSYAMFPEVAIEYFKWRNLPEEERDPIPADLEMEADKSTEEVKITDLAMKQGNGKADTDQMVHTNDYTGIAHVIAQTAGLNLDELSIRKGDFSIDIRANGAAPRPSAQPQPAAAPSPVEPAQSSPAPQETAPQAPAASAGDASAYDNTVTAPLVGTFYAASEPGQPPFVKVGDSVKAGDTVCIVEAMKLFNEIKATKDGIVGAIFYKDGDKVSKGDVLIGLK</sequence>
<evidence type="ECO:0000256" key="4">
    <source>
        <dbReference type="ARBA" id="ARBA00022832"/>
    </source>
</evidence>
<dbReference type="Pfam" id="PF00364">
    <property type="entry name" value="Biotin_lipoyl"/>
    <property type="match status" value="1"/>
</dbReference>
<dbReference type="PROSITE" id="PS50991">
    <property type="entry name" value="PYR_CT"/>
    <property type="match status" value="1"/>
</dbReference>
<dbReference type="GO" id="GO:0003989">
    <property type="term" value="F:acetyl-CoA carboxylase activity"/>
    <property type="evidence" value="ECO:0007669"/>
    <property type="project" value="InterPro"/>
</dbReference>
<dbReference type="SUPFAM" id="SSF51569">
    <property type="entry name" value="Aldolase"/>
    <property type="match status" value="1"/>
</dbReference>
<dbReference type="EMBL" id="JACHGJ010000006">
    <property type="protein sequence ID" value="MBB6481437.1"/>
    <property type="molecule type" value="Genomic_DNA"/>
</dbReference>
<dbReference type="Proteomes" id="UP000587760">
    <property type="component" value="Unassembled WGS sequence"/>
</dbReference>
<feature type="compositionally biased region" description="Low complexity" evidence="8">
    <location>
        <begin position="558"/>
        <end position="581"/>
    </location>
</feature>
<comment type="caution">
    <text evidence="11">The sequence shown here is derived from an EMBL/GenBank/DDBJ whole genome shotgun (WGS) entry which is preliminary data.</text>
</comment>
<feature type="region of interest" description="Disordered" evidence="8">
    <location>
        <begin position="537"/>
        <end position="581"/>
    </location>
</feature>
<keyword evidence="12" id="KW-1185">Reference proteome</keyword>
<evidence type="ECO:0000256" key="6">
    <source>
        <dbReference type="ARBA" id="ARBA00023160"/>
    </source>
</evidence>
<dbReference type="PRINTS" id="PR01071">
    <property type="entry name" value="ACOABIOTINCC"/>
</dbReference>
<dbReference type="Pfam" id="PF00682">
    <property type="entry name" value="HMGL-like"/>
    <property type="match status" value="1"/>
</dbReference>
<keyword evidence="6" id="KW-0275">Fatty acid biosynthesis</keyword>
<dbReference type="CDD" id="cd06850">
    <property type="entry name" value="biotinyl_domain"/>
    <property type="match status" value="1"/>
</dbReference>
<dbReference type="InterPro" id="IPR001882">
    <property type="entry name" value="Biotin_BS"/>
</dbReference>
<dbReference type="InterPro" id="IPR000089">
    <property type="entry name" value="Biotin_lipoyl"/>
</dbReference>
<accession>A0A841RDZ1</accession>
<dbReference type="GO" id="GO:0008948">
    <property type="term" value="F:oxaloacetate decarboxylase activity"/>
    <property type="evidence" value="ECO:0007669"/>
    <property type="project" value="UniProtKB-EC"/>
</dbReference>
<keyword evidence="4" id="KW-0276">Fatty acid metabolism</keyword>
<dbReference type="RefSeq" id="WP_184747684.1">
    <property type="nucleotide sequence ID" value="NZ_JACHGJ010000006.1"/>
</dbReference>
<protein>
    <submittedName>
        <fullName evidence="11">Oxaloacetate decarboxylase alpha subunit</fullName>
        <ecNumber evidence="11">4.1.1.112</ecNumber>
    </submittedName>
</protein>
<reference evidence="11 12" key="1">
    <citation type="submission" date="2020-08" db="EMBL/GenBank/DDBJ databases">
        <title>Genomic Encyclopedia of Type Strains, Phase IV (KMG-IV): sequencing the most valuable type-strain genomes for metagenomic binning, comparative biology and taxonomic classification.</title>
        <authorList>
            <person name="Goeker M."/>
        </authorList>
    </citation>
    <scope>NUCLEOTIDE SEQUENCE [LARGE SCALE GENOMIC DNA]</scope>
    <source>
        <strain evidence="11 12">DSM 2461</strain>
    </source>
</reference>
<proteinExistence type="predicted"/>
<gene>
    <name evidence="11" type="ORF">HNR50_003117</name>
</gene>
<keyword evidence="11" id="KW-0456">Lyase</keyword>
<dbReference type="GO" id="GO:0006633">
    <property type="term" value="P:fatty acid biosynthetic process"/>
    <property type="evidence" value="ECO:0007669"/>
    <property type="project" value="UniProtKB-UniPathway"/>
</dbReference>
<evidence type="ECO:0000256" key="3">
    <source>
        <dbReference type="ARBA" id="ARBA00022516"/>
    </source>
</evidence>
<keyword evidence="3" id="KW-0444">Lipid biosynthesis</keyword>
<dbReference type="InterPro" id="IPR000891">
    <property type="entry name" value="PYR_CT"/>
</dbReference>
<evidence type="ECO:0000259" key="10">
    <source>
        <dbReference type="PROSITE" id="PS50991"/>
    </source>
</evidence>
<evidence type="ECO:0000256" key="8">
    <source>
        <dbReference type="SAM" id="MobiDB-lite"/>
    </source>
</evidence>
<dbReference type="CDD" id="cd07937">
    <property type="entry name" value="DRE_TIM_PC_TC_5S"/>
    <property type="match status" value="1"/>
</dbReference>
<dbReference type="GO" id="GO:0006094">
    <property type="term" value="P:gluconeogenesis"/>
    <property type="evidence" value="ECO:0007669"/>
    <property type="project" value="TreeGrafter"/>
</dbReference>
<evidence type="ECO:0000256" key="1">
    <source>
        <dbReference type="ARBA" id="ARBA00003761"/>
    </source>
</evidence>
<keyword evidence="5" id="KW-0443">Lipid metabolism</keyword>
<dbReference type="InterPro" id="IPR013785">
    <property type="entry name" value="Aldolase_TIM"/>
</dbReference>
<evidence type="ECO:0000313" key="12">
    <source>
        <dbReference type="Proteomes" id="UP000587760"/>
    </source>
</evidence>
<dbReference type="GO" id="GO:0009317">
    <property type="term" value="C:acetyl-CoA carboxylase complex"/>
    <property type="evidence" value="ECO:0007669"/>
    <property type="project" value="InterPro"/>
</dbReference>
<keyword evidence="7" id="KW-0092">Biotin</keyword>
<evidence type="ECO:0000256" key="2">
    <source>
        <dbReference type="ARBA" id="ARBA00005194"/>
    </source>
</evidence>
<comment type="pathway">
    <text evidence="2">Lipid metabolism; fatty acid biosynthesis.</text>
</comment>
<dbReference type="UniPathway" id="UPA00094"/>
<dbReference type="SUPFAM" id="SSF89000">
    <property type="entry name" value="post-HMGL domain-like"/>
    <property type="match status" value="1"/>
</dbReference>
<dbReference type="InterPro" id="IPR001249">
    <property type="entry name" value="AcCoA_biotinCC"/>
</dbReference>
<dbReference type="PANTHER" id="PTHR43778:SF2">
    <property type="entry name" value="PYRUVATE CARBOXYLASE, MITOCHONDRIAL"/>
    <property type="match status" value="1"/>
</dbReference>
<feature type="domain" description="Lipoyl-binding" evidence="9">
    <location>
        <begin position="585"/>
        <end position="661"/>
    </location>
</feature>
<name>A0A841RDZ1_9SPIO</name>
<dbReference type="SUPFAM" id="SSF51230">
    <property type="entry name" value="Single hybrid motif"/>
    <property type="match status" value="1"/>
</dbReference>
<evidence type="ECO:0000313" key="11">
    <source>
        <dbReference type="EMBL" id="MBB6481437.1"/>
    </source>
</evidence>
<organism evidence="11 12">
    <name type="scientific">Spirochaeta isovalerica</name>
    <dbReference type="NCBI Taxonomy" id="150"/>
    <lineage>
        <taxon>Bacteria</taxon>
        <taxon>Pseudomonadati</taxon>
        <taxon>Spirochaetota</taxon>
        <taxon>Spirochaetia</taxon>
        <taxon>Spirochaetales</taxon>
        <taxon>Spirochaetaceae</taxon>
        <taxon>Spirochaeta</taxon>
    </lineage>
</organism>
<dbReference type="InterPro" id="IPR055268">
    <property type="entry name" value="PCB-like"/>
</dbReference>
<dbReference type="Pfam" id="PF02436">
    <property type="entry name" value="PYC_OADA"/>
    <property type="match status" value="1"/>
</dbReference>
<dbReference type="NCBIfam" id="NF006761">
    <property type="entry name" value="PRK09282.1"/>
    <property type="match status" value="1"/>
</dbReference>
<dbReference type="Gene3D" id="3.20.20.70">
    <property type="entry name" value="Aldolase class I"/>
    <property type="match status" value="1"/>
</dbReference>
<comment type="function">
    <text evidence="1">This protein is a component of the acetyl coenzyme A carboxylase complex; first, biotin carboxylase catalyzes the carboxylation of the carrier protein and then the transcarboxylase transfers the carboxyl group to form malonyl-CoA.</text>
</comment>
<dbReference type="AlphaFoldDB" id="A0A841RDZ1"/>
<feature type="domain" description="Pyruvate carboxyltransferase" evidence="10">
    <location>
        <begin position="17"/>
        <end position="277"/>
    </location>
</feature>
<evidence type="ECO:0000256" key="5">
    <source>
        <dbReference type="ARBA" id="ARBA00023098"/>
    </source>
</evidence>
<evidence type="ECO:0000256" key="7">
    <source>
        <dbReference type="ARBA" id="ARBA00023267"/>
    </source>
</evidence>
<dbReference type="EC" id="4.1.1.112" evidence="11"/>
<dbReference type="InterPro" id="IPR011053">
    <property type="entry name" value="Single_hybrid_motif"/>
</dbReference>
<dbReference type="PROSITE" id="PS00188">
    <property type="entry name" value="BIOTIN"/>
    <property type="match status" value="1"/>
</dbReference>
<dbReference type="GO" id="GO:0004736">
    <property type="term" value="F:pyruvate carboxylase activity"/>
    <property type="evidence" value="ECO:0007669"/>
    <property type="project" value="UniProtKB-ARBA"/>
</dbReference>
<feature type="compositionally biased region" description="Pro residues" evidence="8">
    <location>
        <begin position="545"/>
        <end position="557"/>
    </location>
</feature>
<evidence type="ECO:0000259" key="9">
    <source>
        <dbReference type="PROSITE" id="PS50968"/>
    </source>
</evidence>
<dbReference type="InterPro" id="IPR003379">
    <property type="entry name" value="Carboxylase_cons_dom"/>
</dbReference>
<dbReference type="PROSITE" id="PS50968">
    <property type="entry name" value="BIOTINYL_LIPOYL"/>
    <property type="match status" value="1"/>
</dbReference>